<dbReference type="InterPro" id="IPR016024">
    <property type="entry name" value="ARM-type_fold"/>
</dbReference>
<evidence type="ECO:0000313" key="4">
    <source>
        <dbReference type="EMBL" id="KAF9587573.1"/>
    </source>
</evidence>
<dbReference type="FunFam" id="2.70.150.10:FF:000004">
    <property type="entry name" value="Plasma membrane ATPase"/>
    <property type="match status" value="1"/>
</dbReference>
<reference evidence="4 5" key="1">
    <citation type="submission" date="2020-10" db="EMBL/GenBank/DDBJ databases">
        <title>The Coptis chinensis genome and diversification of protoberbering-type alkaloids.</title>
        <authorList>
            <person name="Wang B."/>
            <person name="Shu S."/>
            <person name="Song C."/>
            <person name="Liu Y."/>
        </authorList>
    </citation>
    <scope>NUCLEOTIDE SEQUENCE [LARGE SCALE GENOMIC DNA]</scope>
    <source>
        <strain evidence="4">HL-2020</strain>
        <tissue evidence="4">Leaf</tissue>
    </source>
</reference>
<proteinExistence type="predicted"/>
<dbReference type="InterPro" id="IPR008250">
    <property type="entry name" value="ATPase_P-typ_transduc_dom_A_sf"/>
</dbReference>
<organism evidence="4 5">
    <name type="scientific">Coptis chinensis</name>
    <dbReference type="NCBI Taxonomy" id="261450"/>
    <lineage>
        <taxon>Eukaryota</taxon>
        <taxon>Viridiplantae</taxon>
        <taxon>Streptophyta</taxon>
        <taxon>Embryophyta</taxon>
        <taxon>Tracheophyta</taxon>
        <taxon>Spermatophyta</taxon>
        <taxon>Magnoliopsida</taxon>
        <taxon>Ranunculales</taxon>
        <taxon>Ranunculaceae</taxon>
        <taxon>Coptidoideae</taxon>
        <taxon>Coptis</taxon>
    </lineage>
</organism>
<dbReference type="Proteomes" id="UP000631114">
    <property type="component" value="Unassembled WGS sequence"/>
</dbReference>
<keyword evidence="2" id="KW-0812">Transmembrane</keyword>
<sequence>MQSYGTDKVGWLFAPIAFLWFLMMGGVAAIEKDLWATGSVNEEYLKALNSLFSNFPRLRATEPATLSIPHLVTSLKTGSEATQEAALDSLFHLRQAWSACPAEVSKTQSVAAAEAIPLLQYLIQSSPPRFQEKAELLLQCLPGTLVVTIKRGNNLKQSVGNASVDCKITLGNTPPRQTQVLRDGKWNEEDAAVLVPGDVISIKLGDIVPSDARLLEGDPLKIEQSSLTGESLPVTKGPGDGVYSGSTLHPNDLNHPKTQCIQF</sequence>
<dbReference type="InterPro" id="IPR044297">
    <property type="entry name" value="CSI1/2/3"/>
</dbReference>
<dbReference type="GO" id="GO:2001006">
    <property type="term" value="P:regulation of cellulose biosynthetic process"/>
    <property type="evidence" value="ECO:0007669"/>
    <property type="project" value="InterPro"/>
</dbReference>
<dbReference type="GO" id="GO:0010330">
    <property type="term" value="C:cellulose synthase complex"/>
    <property type="evidence" value="ECO:0007669"/>
    <property type="project" value="InterPro"/>
</dbReference>
<evidence type="ECO:0000259" key="3">
    <source>
        <dbReference type="Pfam" id="PF00122"/>
    </source>
</evidence>
<dbReference type="AlphaFoldDB" id="A0A835L9Z0"/>
<keyword evidence="2" id="KW-0472">Membrane</keyword>
<dbReference type="GO" id="GO:0051211">
    <property type="term" value="P:anisotropic cell growth"/>
    <property type="evidence" value="ECO:0007669"/>
    <property type="project" value="InterPro"/>
</dbReference>
<keyword evidence="5" id="KW-1185">Reference proteome</keyword>
<dbReference type="CDD" id="cd00030">
    <property type="entry name" value="C2"/>
    <property type="match status" value="1"/>
</dbReference>
<dbReference type="SUPFAM" id="SSF81653">
    <property type="entry name" value="Calcium ATPase, transduction domain A"/>
    <property type="match status" value="1"/>
</dbReference>
<dbReference type="EMBL" id="JADFTS010000009">
    <property type="protein sequence ID" value="KAF9587573.1"/>
    <property type="molecule type" value="Genomic_DNA"/>
</dbReference>
<feature type="region of interest" description="Disordered" evidence="1">
    <location>
        <begin position="226"/>
        <end position="255"/>
    </location>
</feature>
<dbReference type="Pfam" id="PF00122">
    <property type="entry name" value="E1-E2_ATPase"/>
    <property type="match status" value="1"/>
</dbReference>
<evidence type="ECO:0000256" key="1">
    <source>
        <dbReference type="SAM" id="MobiDB-lite"/>
    </source>
</evidence>
<dbReference type="PANTHER" id="PTHR46369:SF2">
    <property type="entry name" value="PROTEIN CELLULOSE SYNTHASE INTERACTIVE 1"/>
    <property type="match status" value="1"/>
</dbReference>
<gene>
    <name evidence="4" type="ORF">IFM89_004031</name>
</gene>
<dbReference type="InterPro" id="IPR059000">
    <property type="entry name" value="ATPase_P-type_domA"/>
</dbReference>
<dbReference type="Gene3D" id="1.25.10.10">
    <property type="entry name" value="Leucine-rich Repeat Variant"/>
    <property type="match status" value="1"/>
</dbReference>
<dbReference type="Gene3D" id="2.70.150.10">
    <property type="entry name" value="Calcium-transporting ATPase, cytoplasmic transduction domain A"/>
    <property type="match status" value="1"/>
</dbReference>
<feature type="transmembrane region" description="Helical" evidence="2">
    <location>
        <begin position="12"/>
        <end position="30"/>
    </location>
</feature>
<dbReference type="OrthoDB" id="1933209at2759"/>
<dbReference type="InterPro" id="IPR011989">
    <property type="entry name" value="ARM-like"/>
</dbReference>
<accession>A0A835L9Z0</accession>
<evidence type="ECO:0000256" key="2">
    <source>
        <dbReference type="SAM" id="Phobius"/>
    </source>
</evidence>
<dbReference type="GO" id="GO:0008017">
    <property type="term" value="F:microtubule binding"/>
    <property type="evidence" value="ECO:0007669"/>
    <property type="project" value="InterPro"/>
</dbReference>
<dbReference type="PANTHER" id="PTHR46369">
    <property type="entry name" value="PROTEIN CELLULOSE SYNTHASE INTERACTIVE 1"/>
    <property type="match status" value="1"/>
</dbReference>
<dbReference type="SUPFAM" id="SSF48371">
    <property type="entry name" value="ARM repeat"/>
    <property type="match status" value="1"/>
</dbReference>
<feature type="domain" description="P-type ATPase A" evidence="3">
    <location>
        <begin position="175"/>
        <end position="248"/>
    </location>
</feature>
<protein>
    <recommendedName>
        <fullName evidence="3">P-type ATPase A domain-containing protein</fullName>
    </recommendedName>
</protein>
<name>A0A835L9Z0_9MAGN</name>
<keyword evidence="2" id="KW-1133">Transmembrane helix</keyword>
<comment type="caution">
    <text evidence="4">The sequence shown here is derived from an EMBL/GenBank/DDBJ whole genome shotgun (WGS) entry which is preliminary data.</text>
</comment>
<evidence type="ECO:0000313" key="5">
    <source>
        <dbReference type="Proteomes" id="UP000631114"/>
    </source>
</evidence>